<feature type="region of interest" description="Disordered" evidence="1">
    <location>
        <begin position="177"/>
        <end position="196"/>
    </location>
</feature>
<dbReference type="EMBL" id="JAIVGD010000023">
    <property type="protein sequence ID" value="KAH0744935.1"/>
    <property type="molecule type" value="Genomic_DNA"/>
</dbReference>
<name>A0ABQ7UGS1_SOLTU</name>
<proteinExistence type="predicted"/>
<evidence type="ECO:0000256" key="1">
    <source>
        <dbReference type="SAM" id="MobiDB-lite"/>
    </source>
</evidence>
<accession>A0ABQ7UGS1</accession>
<keyword evidence="3" id="KW-1185">Reference proteome</keyword>
<feature type="compositionally biased region" description="Basic and acidic residues" evidence="1">
    <location>
        <begin position="233"/>
        <end position="249"/>
    </location>
</feature>
<gene>
    <name evidence="2" type="ORF">KY290_032928</name>
</gene>
<reference evidence="2 3" key="1">
    <citation type="journal article" date="2021" name="bioRxiv">
        <title>Chromosome-scale and haplotype-resolved genome assembly of a tetraploid potato cultivar.</title>
        <authorList>
            <person name="Sun H."/>
            <person name="Jiao W.-B."/>
            <person name="Krause K."/>
            <person name="Campoy J.A."/>
            <person name="Goel M."/>
            <person name="Folz-Donahue K."/>
            <person name="Kukat C."/>
            <person name="Huettel B."/>
            <person name="Schneeberger K."/>
        </authorList>
    </citation>
    <scope>NUCLEOTIDE SEQUENCE [LARGE SCALE GENOMIC DNA]</scope>
    <source>
        <strain evidence="2">SolTubOtavaFocal</strain>
        <tissue evidence="2">Leaves</tissue>
    </source>
</reference>
<protein>
    <submittedName>
        <fullName evidence="2">Uncharacterized protein</fullName>
    </submittedName>
</protein>
<dbReference type="Proteomes" id="UP000826656">
    <property type="component" value="Unassembled WGS sequence"/>
</dbReference>
<organism evidence="2 3">
    <name type="scientific">Solanum tuberosum</name>
    <name type="common">Potato</name>
    <dbReference type="NCBI Taxonomy" id="4113"/>
    <lineage>
        <taxon>Eukaryota</taxon>
        <taxon>Viridiplantae</taxon>
        <taxon>Streptophyta</taxon>
        <taxon>Embryophyta</taxon>
        <taxon>Tracheophyta</taxon>
        <taxon>Spermatophyta</taxon>
        <taxon>Magnoliopsida</taxon>
        <taxon>eudicotyledons</taxon>
        <taxon>Gunneridae</taxon>
        <taxon>Pentapetalae</taxon>
        <taxon>asterids</taxon>
        <taxon>lamiids</taxon>
        <taxon>Solanales</taxon>
        <taxon>Solanaceae</taxon>
        <taxon>Solanoideae</taxon>
        <taxon>Solaneae</taxon>
        <taxon>Solanum</taxon>
    </lineage>
</organism>
<evidence type="ECO:0000313" key="2">
    <source>
        <dbReference type="EMBL" id="KAH0744935.1"/>
    </source>
</evidence>
<sequence>MIFNSSYQTVDLEIEVTEEEYREWYIPRALRSFFCYSPAALGVLLVDFQLIASTYRLSAKSLSGSSYYIPSLLSISTVDAIEALNAISGGEDIPAATIGVDGTSSVRVRALAGITSASYLTVGGETTVRNVHVEAPLSSAGAKQVYAERIGKSSIRYASCWWNTRAGQLELDERQGCNFKEARPDPRTGQKTGPTVIPRATAVREGSLSLVHQKPSSTKAARSVLVSPKRRKEGHERHREDSRTRHDSDPEGCADQFDFSLCHLEIVCPELGYGVGRECQYISSSSSKAKISINSIILPLFASEAVSSLSRSSRSSKRSLLIPILLKEEVNRSRFLRTSVMEGAGLLLTDIRSGIQNRGRAALLILLLMERHKKHPIKHARSLSKPLLAYQVPLNTVQGKHLSIVIVIHRLDLSLHHIYFLPACSGCSPSQQPANPKLASTLVTSKSLFNCSIWDGKKKICLLREESLESTGWAFPSFTSSTTLSYPLSPNLNS</sequence>
<feature type="region of interest" description="Disordered" evidence="1">
    <location>
        <begin position="208"/>
        <end position="250"/>
    </location>
</feature>
<evidence type="ECO:0000313" key="3">
    <source>
        <dbReference type="Proteomes" id="UP000826656"/>
    </source>
</evidence>
<comment type="caution">
    <text evidence="2">The sequence shown here is derived from an EMBL/GenBank/DDBJ whole genome shotgun (WGS) entry which is preliminary data.</text>
</comment>
<feature type="compositionally biased region" description="Basic and acidic residues" evidence="1">
    <location>
        <begin position="177"/>
        <end position="188"/>
    </location>
</feature>